<organism evidence="1">
    <name type="scientific">Picea glauca</name>
    <name type="common">White spruce</name>
    <name type="synonym">Pinus glauca</name>
    <dbReference type="NCBI Taxonomy" id="3330"/>
    <lineage>
        <taxon>Eukaryota</taxon>
        <taxon>Viridiplantae</taxon>
        <taxon>Streptophyta</taxon>
        <taxon>Embryophyta</taxon>
        <taxon>Tracheophyta</taxon>
        <taxon>Spermatophyta</taxon>
        <taxon>Pinopsida</taxon>
        <taxon>Pinidae</taxon>
        <taxon>Conifers I</taxon>
        <taxon>Pinales</taxon>
        <taxon>Pinaceae</taxon>
        <taxon>Picea</taxon>
    </lineage>
</organism>
<protein>
    <submittedName>
        <fullName evidence="1">Uncharacterized protein</fullName>
    </submittedName>
</protein>
<gene>
    <name evidence="1" type="ORF">ABT39_MTgene2073</name>
</gene>
<comment type="caution">
    <text evidence="1">The sequence shown here is derived from an EMBL/GenBank/DDBJ whole genome shotgun (WGS) entry which is preliminary data.</text>
</comment>
<reference evidence="1" key="1">
    <citation type="journal article" date="2015" name="Genome Biol. Evol.">
        <title>Organellar Genomes of White Spruce (Picea glauca): Assembly and Annotation.</title>
        <authorList>
            <person name="Jackman S.D."/>
            <person name="Warren R.L."/>
            <person name="Gibb E.A."/>
            <person name="Vandervalk B.P."/>
            <person name="Mohamadi H."/>
            <person name="Chu J."/>
            <person name="Raymond A."/>
            <person name="Pleasance S."/>
            <person name="Coope R."/>
            <person name="Wildung M.R."/>
            <person name="Ritland C.E."/>
            <person name="Bousquet J."/>
            <person name="Jones S.J."/>
            <person name="Bohlmann J."/>
            <person name="Birol I."/>
        </authorList>
    </citation>
    <scope>NUCLEOTIDE SEQUENCE [LARGE SCALE GENOMIC DNA]</scope>
    <source>
        <tissue evidence="1">Flushing bud</tissue>
    </source>
</reference>
<proteinExistence type="predicted"/>
<dbReference type="AlphaFoldDB" id="A0A101LV87"/>
<keyword evidence="1" id="KW-0496">Mitochondrion</keyword>
<evidence type="ECO:0000313" key="1">
    <source>
        <dbReference type="EMBL" id="KUM45970.1"/>
    </source>
</evidence>
<sequence length="61" mass="6742">MLMAVNEQLNHSRVIGKLKKRAIAIKLKWMLSEVVTRKLLLSLDQLASTSSDAAYFNAAGP</sequence>
<name>A0A101LV87_PICGL</name>
<geneLocation type="mitochondrion" evidence="1"/>
<dbReference type="EMBL" id="LKAM01000014">
    <property type="protein sequence ID" value="KUM45970.1"/>
    <property type="molecule type" value="Genomic_DNA"/>
</dbReference>
<accession>A0A101LV87</accession>